<feature type="domain" description="PDGLE" evidence="7">
    <location>
        <begin position="5"/>
        <end position="40"/>
    </location>
</feature>
<sequence length="82" mass="8658">MRVVFKGLALIALLLAIVLPLASSNPDGLEATMEKVGLEENPLYHAPLNYGSTWGQGVLMGLLGITLAFGVSYGLARLFRGA</sequence>
<feature type="transmembrane region" description="Helical" evidence="6">
    <location>
        <begin position="54"/>
        <end position="76"/>
    </location>
</feature>
<proteinExistence type="predicted"/>
<dbReference type="Pfam" id="PF13190">
    <property type="entry name" value="PDGLE"/>
    <property type="match status" value="1"/>
</dbReference>
<keyword evidence="2" id="KW-1003">Cell membrane</keyword>
<evidence type="ECO:0000259" key="7">
    <source>
        <dbReference type="Pfam" id="PF13190"/>
    </source>
</evidence>
<dbReference type="GeneID" id="33323197"/>
<dbReference type="RefSeq" id="WP_088862142.1">
    <property type="nucleotide sequence ID" value="NZ_CP014854.1"/>
</dbReference>
<gene>
    <name evidence="8" type="ORF">A3L02_00565</name>
</gene>
<evidence type="ECO:0000256" key="5">
    <source>
        <dbReference type="ARBA" id="ARBA00023136"/>
    </source>
</evidence>
<evidence type="ECO:0000313" key="8">
    <source>
        <dbReference type="EMBL" id="ASI98167.1"/>
    </source>
</evidence>
<dbReference type="Proteomes" id="UP000197156">
    <property type="component" value="Chromosome"/>
</dbReference>
<evidence type="ECO:0000256" key="3">
    <source>
        <dbReference type="ARBA" id="ARBA00022692"/>
    </source>
</evidence>
<evidence type="ECO:0000256" key="6">
    <source>
        <dbReference type="SAM" id="Phobius"/>
    </source>
</evidence>
<protein>
    <submittedName>
        <fullName evidence="8">Cobalt transporter</fullName>
    </submittedName>
</protein>
<organism evidence="8 9">
    <name type="scientific">Thermococcus celer Vu 13 = JCM 8558</name>
    <dbReference type="NCBI Taxonomy" id="1293037"/>
    <lineage>
        <taxon>Archaea</taxon>
        <taxon>Methanobacteriati</taxon>
        <taxon>Methanobacteriota</taxon>
        <taxon>Thermococci</taxon>
        <taxon>Thermococcales</taxon>
        <taxon>Thermococcaceae</taxon>
        <taxon>Thermococcus</taxon>
    </lineage>
</organism>
<reference evidence="8 9" key="1">
    <citation type="submission" date="2016-03" db="EMBL/GenBank/DDBJ databases">
        <title>Complete genome sequence of Thermococcus celer.</title>
        <authorList>
            <person name="Oger P.M."/>
        </authorList>
    </citation>
    <scope>NUCLEOTIDE SEQUENCE [LARGE SCALE GENOMIC DNA]</scope>
    <source>
        <strain evidence="8 9">Vu 13</strain>
    </source>
</reference>
<dbReference type="AlphaFoldDB" id="A0A218NZQ7"/>
<keyword evidence="3 6" id="KW-0812">Transmembrane</keyword>
<keyword evidence="5 6" id="KW-0472">Membrane</keyword>
<dbReference type="EMBL" id="CP014854">
    <property type="protein sequence ID" value="ASI98167.1"/>
    <property type="molecule type" value="Genomic_DNA"/>
</dbReference>
<dbReference type="GO" id="GO:0005886">
    <property type="term" value="C:plasma membrane"/>
    <property type="evidence" value="ECO:0007669"/>
    <property type="project" value="UniProtKB-SubCell"/>
</dbReference>
<evidence type="ECO:0000256" key="1">
    <source>
        <dbReference type="ARBA" id="ARBA00004236"/>
    </source>
</evidence>
<keyword evidence="4 6" id="KW-1133">Transmembrane helix</keyword>
<name>A0A218NZQ7_THECE</name>
<evidence type="ECO:0000256" key="2">
    <source>
        <dbReference type="ARBA" id="ARBA00022475"/>
    </source>
</evidence>
<dbReference type="OrthoDB" id="103658at2157"/>
<accession>A0A218NZQ7</accession>
<keyword evidence="9" id="KW-1185">Reference proteome</keyword>
<dbReference type="KEGG" id="tce:A3L02_00565"/>
<evidence type="ECO:0000313" key="9">
    <source>
        <dbReference type="Proteomes" id="UP000197156"/>
    </source>
</evidence>
<comment type="subcellular location">
    <subcellularLocation>
        <location evidence="1">Cell membrane</location>
    </subcellularLocation>
</comment>
<evidence type="ECO:0000256" key="4">
    <source>
        <dbReference type="ARBA" id="ARBA00022989"/>
    </source>
</evidence>
<dbReference type="InterPro" id="IPR025937">
    <property type="entry name" value="PDGLE_dom"/>
</dbReference>